<feature type="region of interest" description="Disordered" evidence="1">
    <location>
        <begin position="1"/>
        <end position="28"/>
    </location>
</feature>
<dbReference type="Gene3D" id="1.25.40.10">
    <property type="entry name" value="Tetratricopeptide repeat domain"/>
    <property type="match status" value="1"/>
</dbReference>
<dbReference type="Proteomes" id="UP000256269">
    <property type="component" value="Unassembled WGS sequence"/>
</dbReference>
<dbReference type="InterPro" id="IPR011990">
    <property type="entry name" value="TPR-like_helical_dom_sf"/>
</dbReference>
<accession>A0A3E0HLM7</accession>
<dbReference type="InterPro" id="IPR053137">
    <property type="entry name" value="NLR-like"/>
</dbReference>
<reference evidence="2 3" key="1">
    <citation type="submission" date="2018-08" db="EMBL/GenBank/DDBJ databases">
        <title>Genomic Encyclopedia of Archaeal and Bacterial Type Strains, Phase II (KMG-II): from individual species to whole genera.</title>
        <authorList>
            <person name="Goeker M."/>
        </authorList>
    </citation>
    <scope>NUCLEOTIDE SEQUENCE [LARGE SCALE GENOMIC DNA]</scope>
    <source>
        <strain evidence="2 3">DSM 45791</strain>
    </source>
</reference>
<organism evidence="2 3">
    <name type="scientific">Kutzneria buriramensis</name>
    <dbReference type="NCBI Taxonomy" id="1045776"/>
    <lineage>
        <taxon>Bacteria</taxon>
        <taxon>Bacillati</taxon>
        <taxon>Actinomycetota</taxon>
        <taxon>Actinomycetes</taxon>
        <taxon>Pseudonocardiales</taxon>
        <taxon>Pseudonocardiaceae</taxon>
        <taxon>Kutzneria</taxon>
    </lineage>
</organism>
<evidence type="ECO:0000313" key="2">
    <source>
        <dbReference type="EMBL" id="REH47307.1"/>
    </source>
</evidence>
<dbReference type="EMBL" id="QUNO01000006">
    <property type="protein sequence ID" value="REH47307.1"/>
    <property type="molecule type" value="Genomic_DNA"/>
</dbReference>
<dbReference type="AlphaFoldDB" id="A0A3E0HLM7"/>
<dbReference type="RefSeq" id="WP_211353118.1">
    <property type="nucleotide sequence ID" value="NZ_CP144375.1"/>
</dbReference>
<dbReference type="Pfam" id="PF13374">
    <property type="entry name" value="TPR_10"/>
    <property type="match status" value="1"/>
</dbReference>
<sequence length="547" mass="59802">MADTHTDQSGTDGDDQDDSGSSPDKYVNHISNHISDGVYSNVVMAGEVHGPVTLHAGGDLPSDLEDPVIASVQLRRGADLAVDADPPRVMVASGTVHVITLEARTTRAVVLHAARPVVVSRRLPRPACLPMYVGATVQPRRFTTDFDAEQPRMQAEGVDFPFSISATDVEQFWFEPEARTHEISWYLELDWTCAGRHGTTVIDNNGEPFELYPLAALYDGRERSALHSGCDVRHVQGCPFLLLRKSGLPTSLWDSSSSRLAPYPAPVSLAGPSAVDATTPLPSRTQDDPEDLRRRILALSAEIGASDPNLPASWPEYRRAASLVRVLFAHPDFHRNHEPKAFRALVINVLRYLYVSDQCQPGVIIGRKIHADWLKALGEDHPDTLSAADRLAGCLVGLGKSQEARDLYANLVSRYERTLGESHPTTLTAAGNLGATLGNLSKYQEAREQFEAVVQRSQRAPGPDDPNTLRAANNLAAVLRFLGDLDAAQARAEDTLARYRRTLGNNHPETLHAIRTTATIQRSIGEIDRAEELETELRARGGKPSID</sequence>
<dbReference type="SUPFAM" id="SSF48452">
    <property type="entry name" value="TPR-like"/>
    <property type="match status" value="1"/>
</dbReference>
<dbReference type="PANTHER" id="PTHR46082:SF6">
    <property type="entry name" value="AAA+ ATPASE DOMAIN-CONTAINING PROTEIN-RELATED"/>
    <property type="match status" value="1"/>
</dbReference>
<dbReference type="Pfam" id="PF13424">
    <property type="entry name" value="TPR_12"/>
    <property type="match status" value="1"/>
</dbReference>
<keyword evidence="3" id="KW-1185">Reference proteome</keyword>
<evidence type="ECO:0000256" key="1">
    <source>
        <dbReference type="SAM" id="MobiDB-lite"/>
    </source>
</evidence>
<evidence type="ECO:0000313" key="3">
    <source>
        <dbReference type="Proteomes" id="UP000256269"/>
    </source>
</evidence>
<comment type="caution">
    <text evidence="2">The sequence shown here is derived from an EMBL/GenBank/DDBJ whole genome shotgun (WGS) entry which is preliminary data.</text>
</comment>
<protein>
    <submittedName>
        <fullName evidence="2">Tetratricopeptide repeat protein</fullName>
    </submittedName>
</protein>
<name>A0A3E0HLM7_9PSEU</name>
<dbReference type="PANTHER" id="PTHR46082">
    <property type="entry name" value="ATP/GTP-BINDING PROTEIN-RELATED"/>
    <property type="match status" value="1"/>
</dbReference>
<gene>
    <name evidence="2" type="ORF">BCF44_106472</name>
</gene>
<proteinExistence type="predicted"/>